<dbReference type="EMBL" id="UINC01001466">
    <property type="protein sequence ID" value="SUZ81392.1"/>
    <property type="molecule type" value="Genomic_DNA"/>
</dbReference>
<evidence type="ECO:0000313" key="1">
    <source>
        <dbReference type="EMBL" id="SUZ81392.1"/>
    </source>
</evidence>
<name>A0A381QPW8_9ZZZZ</name>
<accession>A0A381QPW8</accession>
<sequence>VSGHDLDRLLVNGDLDGLLRLVDEACDGCAWDDLEQVALRARKAHDRGYQLWPAADHAEHRLALEAPADRAAAAVLRDAPTFGLAPLAEVVASTHRWVDLEPHLPIDAGPVRSVVAHERVARGEDLTGTDLAEDPLGLPLTLAPWEPRLEGPAIGAYSVEDPVPAPGPTRAVDAMDDAPPAGLDGDPGLAALGDLTAVWAEQSNGLRRAAAVKGTAAQAVASLSGHPGRHHRLPVDEALGLLAWAGASGGAHGRRRGMARGRFEAWWCAAALTGLDEAWPPDGEDLGGAVAELRWWRWDDGTPPTGWHLLIAVEDPADGLAWALDARDAADRTS</sequence>
<organism evidence="1">
    <name type="scientific">marine metagenome</name>
    <dbReference type="NCBI Taxonomy" id="408172"/>
    <lineage>
        <taxon>unclassified sequences</taxon>
        <taxon>metagenomes</taxon>
        <taxon>ecological metagenomes</taxon>
    </lineage>
</organism>
<proteinExistence type="predicted"/>
<reference evidence="1" key="1">
    <citation type="submission" date="2018-05" db="EMBL/GenBank/DDBJ databases">
        <authorList>
            <person name="Lanie J.A."/>
            <person name="Ng W.-L."/>
            <person name="Kazmierczak K.M."/>
            <person name="Andrzejewski T.M."/>
            <person name="Davidsen T.M."/>
            <person name="Wayne K.J."/>
            <person name="Tettelin H."/>
            <person name="Glass J.I."/>
            <person name="Rusch D."/>
            <person name="Podicherti R."/>
            <person name="Tsui H.-C.T."/>
            <person name="Winkler M.E."/>
        </authorList>
    </citation>
    <scope>NUCLEOTIDE SEQUENCE</scope>
</reference>
<feature type="non-terminal residue" evidence="1">
    <location>
        <position position="1"/>
    </location>
</feature>
<protein>
    <submittedName>
        <fullName evidence="1">Uncharacterized protein</fullName>
    </submittedName>
</protein>
<dbReference type="AlphaFoldDB" id="A0A381QPW8"/>
<gene>
    <name evidence="1" type="ORF">METZ01_LOCUS34246</name>
</gene>